<dbReference type="EMBL" id="JACCJC010000055">
    <property type="protein sequence ID" value="KAF6231668.1"/>
    <property type="molecule type" value="Genomic_DNA"/>
</dbReference>
<dbReference type="InterPro" id="IPR027483">
    <property type="entry name" value="PInositol-4-P-4/5-kinase_C_sf"/>
</dbReference>
<dbReference type="GO" id="GO:0010008">
    <property type="term" value="C:endosome membrane"/>
    <property type="evidence" value="ECO:0007669"/>
    <property type="project" value="TreeGrafter"/>
</dbReference>
<evidence type="ECO:0000256" key="4">
    <source>
        <dbReference type="ARBA" id="ARBA00022723"/>
    </source>
</evidence>
<dbReference type="PANTHER" id="PTHR45748:SF7">
    <property type="entry name" value="1-PHOSPHATIDYLINOSITOL 3-PHOSPHATE 5-KINASE-RELATED"/>
    <property type="match status" value="1"/>
</dbReference>
<dbReference type="EC" id="2.7.1.150" evidence="2"/>
<evidence type="ECO:0000256" key="10">
    <source>
        <dbReference type="ARBA" id="ARBA00075294"/>
    </source>
</evidence>
<feature type="region of interest" description="Disordered" evidence="12">
    <location>
        <begin position="1719"/>
        <end position="1739"/>
    </location>
</feature>
<keyword evidence="8" id="KW-0862">Zinc</keyword>
<evidence type="ECO:0000256" key="6">
    <source>
        <dbReference type="ARBA" id="ARBA00022771"/>
    </source>
</evidence>
<keyword evidence="15" id="KW-1185">Reference proteome</keyword>
<dbReference type="Pfam" id="PF00118">
    <property type="entry name" value="Cpn60_TCP1"/>
    <property type="match status" value="1"/>
</dbReference>
<feature type="compositionally biased region" description="Polar residues" evidence="12">
    <location>
        <begin position="423"/>
        <end position="447"/>
    </location>
</feature>
<dbReference type="InterPro" id="IPR000306">
    <property type="entry name" value="Znf_FYVE"/>
</dbReference>
<dbReference type="SUPFAM" id="SSF57903">
    <property type="entry name" value="FYVE/PHD zinc finger"/>
    <property type="match status" value="1"/>
</dbReference>
<feature type="region of interest" description="Disordered" evidence="12">
    <location>
        <begin position="2038"/>
        <end position="2119"/>
    </location>
</feature>
<evidence type="ECO:0000256" key="7">
    <source>
        <dbReference type="ARBA" id="ARBA00022777"/>
    </source>
</evidence>
<evidence type="ECO:0000256" key="12">
    <source>
        <dbReference type="SAM" id="MobiDB-lite"/>
    </source>
</evidence>
<dbReference type="GO" id="GO:0000329">
    <property type="term" value="C:fungal-type vacuole membrane"/>
    <property type="evidence" value="ECO:0007669"/>
    <property type="project" value="TreeGrafter"/>
</dbReference>
<evidence type="ECO:0000256" key="3">
    <source>
        <dbReference type="ARBA" id="ARBA00022679"/>
    </source>
</evidence>
<comment type="catalytic activity">
    <reaction evidence="1">
        <text>a 1,2-diacyl-sn-glycero-3-phospho-(1D-myo-inositol-3-phosphate) + ATP = a 1,2-diacyl-sn-glycero-3-phospho-(1D-myo-inositol-3,5-bisphosphate) + ADP + H(+)</text>
        <dbReference type="Rhea" id="RHEA:13609"/>
        <dbReference type="ChEBI" id="CHEBI:15378"/>
        <dbReference type="ChEBI" id="CHEBI:30616"/>
        <dbReference type="ChEBI" id="CHEBI:57923"/>
        <dbReference type="ChEBI" id="CHEBI:58088"/>
        <dbReference type="ChEBI" id="CHEBI:456216"/>
        <dbReference type="EC" id="2.7.1.150"/>
    </reaction>
</comment>
<feature type="region of interest" description="Disordered" evidence="12">
    <location>
        <begin position="1762"/>
        <end position="1790"/>
    </location>
</feature>
<dbReference type="GeneID" id="59291847"/>
<dbReference type="InterPro" id="IPR002498">
    <property type="entry name" value="PInositol-4-P-4/5-kinase_core"/>
</dbReference>
<dbReference type="SUPFAM" id="SSF56104">
    <property type="entry name" value="SAICAR synthase-like"/>
    <property type="match status" value="1"/>
</dbReference>
<feature type="region of interest" description="Disordered" evidence="12">
    <location>
        <begin position="274"/>
        <end position="319"/>
    </location>
</feature>
<keyword evidence="9 11" id="KW-0067">ATP-binding</keyword>
<dbReference type="InterPro" id="IPR013083">
    <property type="entry name" value="Znf_RING/FYVE/PHD"/>
</dbReference>
<dbReference type="FunFam" id="3.50.7.10:FF:000007">
    <property type="entry name" value="1-phosphatidylinositol 3-phosphate 5-kinase isoform X1"/>
    <property type="match status" value="1"/>
</dbReference>
<evidence type="ECO:0000256" key="2">
    <source>
        <dbReference type="ARBA" id="ARBA00012009"/>
    </source>
</evidence>
<feature type="compositionally biased region" description="Low complexity" evidence="12">
    <location>
        <begin position="147"/>
        <end position="157"/>
    </location>
</feature>
<dbReference type="Gene3D" id="3.30.800.10">
    <property type="entry name" value="Phosphatidylinositol Phosphate Kinase II Beta"/>
    <property type="match status" value="1"/>
</dbReference>
<feature type="compositionally biased region" description="Polar residues" evidence="12">
    <location>
        <begin position="1167"/>
        <end position="1177"/>
    </location>
</feature>
<dbReference type="GO" id="GO:0008270">
    <property type="term" value="F:zinc ion binding"/>
    <property type="evidence" value="ECO:0007669"/>
    <property type="project" value="UniProtKB-KW"/>
</dbReference>
<dbReference type="SUPFAM" id="SSF54849">
    <property type="entry name" value="GroEL-intermediate domain like"/>
    <property type="match status" value="1"/>
</dbReference>
<dbReference type="PROSITE" id="PS51455">
    <property type="entry name" value="PIPK"/>
    <property type="match status" value="1"/>
</dbReference>
<dbReference type="GO" id="GO:0005524">
    <property type="term" value="F:ATP binding"/>
    <property type="evidence" value="ECO:0007669"/>
    <property type="project" value="UniProtKB-UniRule"/>
</dbReference>
<dbReference type="Pfam" id="PF01504">
    <property type="entry name" value="PIP5K"/>
    <property type="match status" value="1"/>
</dbReference>
<feature type="compositionally biased region" description="Polar residues" evidence="12">
    <location>
        <begin position="1191"/>
        <end position="1204"/>
    </location>
</feature>
<sequence length="2562" mass="283953">MGSKSIRDANSPSASSFLLPQLRHSRRGSLTSLSSANQLDKGALSQALDQIHSTASQTETLTTFNEYTSPPASSSGPDTKGIASELQGGLSGLYSRFRASVGNVKDIVNLAAEDVAEENASLKSPRAATYSPKPLSKHVFESARDPSSSNSTTQTTSAPGSGRQSPLGIVDTEGEHNETKQSLKPFTKSLVSASTSAKSATGALAALKSSSVPPAQVAQPITISPALVDVNISTVKGVGANADSVSAARTATPTEPQRLSRNFRRQSYLAEPLAQGSVDASVSNPSQGLISRNSSQGVPKQQGDEPVPNDANSAFKSPDIPRVLGTRAMSTDSVRRFPDLEEGSDEAAFTMTGSSSDPKNTHMGRPAMVVSNYGNGQDDMFSVPDSNNTRGATVDDAAKTGGGYQTIGVAIRKTVAPPLITRSHPSPLSMSRASSHGTESLNNSPLPTRSRKRPAGSHETLPPQSKNSQHIASAATHRDSRTMNVFSQVKNKVLNKEYWMKDENARDCFYCGDSFSTFRRKHHCSKSNCSCIVWHSSDTCTGTCGQIFDAKCTSLLSGEHFGQAGMLRVCKPCEGIIKGDDDSSEISDDGSLSIRGLRPRHGSTGAGDVLASPVPTASPTATKGSRRSPNQPDLTVPMMSIPATRKAGGDAGNKPLVLEIEAERTLLRPSSSRSLKSSFAVKSFSSGHRRFNSRHQFQRSFKPVNEDNAPFHQSPVSDKTIAGRLPAFHDDNIIDPDLAPYLSDEGSSGDEQVGIMAALNGDGLSRSHDNERHAFSGLLASSRKARSRAGDKSISGVTFASRDADTHSLNSSKTANISRSKRRNHSVAGNPHLRPSPRGHRGSAAITNFGLNMHESPSTSNLAQVASSAESVVASRMIRSSSMRGAAAPAIELNNASLRHVRKLLHQLLQDSNVPNVASWEKALVPILLRATDDVNPDVQNGDDIDIRHYVKLKKIPGGRPGDTAYVSGLVFTKNLALKCMPRSMSHPNILILTFALEYARHQQHFMSLEPVIRQEREFLQNLVNRIAALRPQLLLVERNVSGLALEFLEQANIATAYNVKASVLEAVSRCCQTRIISSIDKLAIKPAQAGKCASFYLKTYVNEGRKKTYMFLSGCAKELGCTIVLRGDNDATLAKMKRITEFMIYVVYNLKLETCLMRDEFASIPANTEIGSTPPSKDSLPKAFRHLLSDNPNGENSRIGTSWQRRKESKSDTTADVSNADILNTQGPEGQQAEKPKISLPDDDSVPEDVPMPTFYGDMVEEHQTKILSASPFVKFMQPYLLMRAREQERRLAYLKRLRDQDILEEQNVDEKAKREKFDLIKPEMVHERIRTASKKVREVLHAVHDAEYDKALHNYQTQSKQWEAYIAGNINLFDPYAHQNIAVLYSVVCTVTTVPCSGPDLLALGFYNEHETDADFEADCTLGQYVEDLCLGANTICTANGCERKMFEHHRQYVHGEAQLSVFVERYPCKLRGLQDTILMWSLCRICGKETQVMPMSDSTWKYSFGKYLELSFWSSELHARADVCPHDLHRDHLRYFGFQDVALRVHYDPITLLEIIVPRARITWKVDNDLRFKNELFTKIEERLGKFMLSVKARIKSINTESVVPEKSESCNQEVEKLAKRASDEHHALVQKLREKYMNSKHYEIIPLNRAIRATQEKVAEWDNAFADFDRNFFPSEKDIRRLATLQLKKIFLDRDESVTSLASTDDSATISVSEEAMNEKTSMDDTPALPPQTRRMSPEKAHDMLAAVVEKHVLINSQPDQYQSAPNTAVPKFEADSAPRSVQRGLERDDLRHLDLATSTDLPDRLEIGQKSTVVDAKLTAPPETEDKAPQLSVEPHPSVDINEPGHGDSLKATNVGVSEQPKLLDHSQTSGIPRPIESTHGAIRSNVSPTLSRAQSQPAHFRHEQSNSSQSSSAMLPSLSADSQSTKSGDVYVPPAAGVSKHVDKKLSDRFGLNALKSSGVTAHSMIPRSIANRRKESKVSNLAKHFEQLSREFEKERIRERRQRAAKSRQARAYPMAASKPIVQIYRNVHEAVEEREPSDEDLPSSDPSHTEQEGPSNTINHMAESTDSQTPGEGFHAEETTAENTELEDSNNLESHVGSDVEGEEPRSDEEHSILDDIQTPGAADEHHALSPEEAQLDIKLDLPKHEKSSLMKMLTNFWAERSASGWQPLEYPLNATDHIFADSDIIVREDEPSSLIAFALGSEDYQAKLRSITEITESQNDQHGKRQPQDSVSNIDDQVEVERSLLRATGTHLKYQFAEGSAKMLCKVFYAEQFDALRRKCGVSERIVESLSRCMKWDSKGGKTKSVFLKTLDDRFVLKSLSPIETQAFLRFAPAYFRIMSESLFHELPSVIAKMLGFYQIIIKNPITGIEFNWFLLVMENLFYDRSPTRIFDLKGSMRNRRIQSTGEQNEVLLDENMVEFIYESPLFSREHSKKLLRASVWNDTLFLSRQNVMDYSLMIAVDENRKELVVGIIDCIRTYTWDKKLESWIKDRGKNRPTVTSPKEYKSRFREAMGRYVLQAPNCWHQFKAQQVDTRALRADDPGDDREVQVVGL</sequence>
<dbReference type="Gene3D" id="3.30.40.10">
    <property type="entry name" value="Zinc/RING finger domain, C3HC4 (zinc finger)"/>
    <property type="match status" value="1"/>
</dbReference>
<feature type="compositionally biased region" description="Polar residues" evidence="12">
    <location>
        <begin position="1215"/>
        <end position="1230"/>
    </location>
</feature>
<reference evidence="14 15" key="1">
    <citation type="journal article" date="2020" name="Genomics">
        <title>Complete, high-quality genomes from long-read metagenomic sequencing of two wolf lichen thalli reveals enigmatic genome architecture.</title>
        <authorList>
            <person name="McKenzie S.K."/>
            <person name="Walston R.F."/>
            <person name="Allen J.L."/>
        </authorList>
    </citation>
    <scope>NUCLEOTIDE SEQUENCE [LARGE SCALE GENOMIC DNA]</scope>
    <source>
        <strain evidence="14">WasteWater2</strain>
    </source>
</reference>
<feature type="region of interest" description="Disordered" evidence="12">
    <location>
        <begin position="139"/>
        <end position="185"/>
    </location>
</feature>
<dbReference type="PANTHER" id="PTHR45748">
    <property type="entry name" value="1-PHOSPHATIDYLINOSITOL 3-PHOSPHATE 5-KINASE-RELATED"/>
    <property type="match status" value="1"/>
</dbReference>
<comment type="caution">
    <text evidence="14">The sequence shown here is derived from an EMBL/GenBank/DDBJ whole genome shotgun (WGS) entry which is preliminary data.</text>
</comment>
<dbReference type="InterPro" id="IPR044769">
    <property type="entry name" value="PIKfyve_PIPKc"/>
</dbReference>
<feature type="region of interest" description="Disordered" evidence="12">
    <location>
        <begin position="1167"/>
        <end position="1249"/>
    </location>
</feature>
<dbReference type="FunFam" id="3.30.810.10:FF:000001">
    <property type="entry name" value="1-phosphatidylinositol 3-phosphate 5-kinase FAB1"/>
    <property type="match status" value="1"/>
</dbReference>
<dbReference type="Gene3D" id="3.30.810.10">
    <property type="entry name" value="2-Layer Sandwich"/>
    <property type="match status" value="1"/>
</dbReference>
<accession>A0A8H6FN84</accession>
<dbReference type="SUPFAM" id="SSF52029">
    <property type="entry name" value="GroEL apical domain-like"/>
    <property type="match status" value="1"/>
</dbReference>
<dbReference type="RefSeq" id="XP_037161100.1">
    <property type="nucleotide sequence ID" value="XM_037312086.1"/>
</dbReference>
<feature type="compositionally biased region" description="Polar residues" evidence="12">
    <location>
        <begin position="1890"/>
        <end position="1903"/>
    </location>
</feature>
<feature type="region of interest" description="Disordered" evidence="12">
    <location>
        <begin position="804"/>
        <end position="844"/>
    </location>
</feature>
<feature type="region of interest" description="Disordered" evidence="12">
    <location>
        <begin position="418"/>
        <end position="482"/>
    </location>
</feature>
<feature type="domain" description="PIPK" evidence="13">
    <location>
        <begin position="2196"/>
        <end position="2526"/>
    </location>
</feature>
<feature type="compositionally biased region" description="Polar residues" evidence="12">
    <location>
        <begin position="462"/>
        <end position="471"/>
    </location>
</feature>
<evidence type="ECO:0000256" key="5">
    <source>
        <dbReference type="ARBA" id="ARBA00022741"/>
    </source>
</evidence>
<name>A0A8H6FN84_9LECA</name>
<feature type="compositionally biased region" description="Polar residues" evidence="12">
    <location>
        <begin position="1762"/>
        <end position="1771"/>
    </location>
</feature>
<dbReference type="InterPro" id="IPR011011">
    <property type="entry name" value="Znf_FYVE_PHD"/>
</dbReference>
<feature type="compositionally biased region" description="Polar residues" evidence="12">
    <location>
        <begin position="2060"/>
        <end position="2078"/>
    </location>
</feature>
<feature type="region of interest" description="Disordered" evidence="12">
    <location>
        <begin position="1"/>
        <end position="22"/>
    </location>
</feature>
<dbReference type="Gene3D" id="3.50.7.10">
    <property type="entry name" value="GroEL"/>
    <property type="match status" value="1"/>
</dbReference>
<keyword evidence="7 11" id="KW-0418">Kinase</keyword>
<feature type="compositionally biased region" description="Polar residues" evidence="12">
    <location>
        <begin position="807"/>
        <end position="818"/>
    </location>
</feature>
<keyword evidence="5 11" id="KW-0547">Nucleotide-binding</keyword>
<evidence type="ECO:0000256" key="11">
    <source>
        <dbReference type="PROSITE-ProRule" id="PRU00781"/>
    </source>
</evidence>
<dbReference type="InterPro" id="IPR002423">
    <property type="entry name" value="Cpn60/GroEL/TCP-1"/>
</dbReference>
<dbReference type="Proteomes" id="UP000578531">
    <property type="component" value="Unassembled WGS sequence"/>
</dbReference>
<proteinExistence type="predicted"/>
<protein>
    <recommendedName>
        <fullName evidence="2">1-phosphatidylinositol-3-phosphate 5-kinase</fullName>
        <ecNumber evidence="2">2.7.1.150</ecNumber>
    </recommendedName>
    <alternativeName>
        <fullName evidence="10">Type III PIP kinase</fullName>
    </alternativeName>
</protein>
<evidence type="ECO:0000256" key="1">
    <source>
        <dbReference type="ARBA" id="ARBA00000768"/>
    </source>
</evidence>
<dbReference type="OrthoDB" id="158357at2759"/>
<organism evidence="14 15">
    <name type="scientific">Letharia columbiana</name>
    <dbReference type="NCBI Taxonomy" id="112416"/>
    <lineage>
        <taxon>Eukaryota</taxon>
        <taxon>Fungi</taxon>
        <taxon>Dikarya</taxon>
        <taxon>Ascomycota</taxon>
        <taxon>Pezizomycotina</taxon>
        <taxon>Lecanoromycetes</taxon>
        <taxon>OSLEUM clade</taxon>
        <taxon>Lecanoromycetidae</taxon>
        <taxon>Lecanorales</taxon>
        <taxon>Lecanorineae</taxon>
        <taxon>Parmeliaceae</taxon>
        <taxon>Letharia</taxon>
    </lineage>
</organism>
<feature type="compositionally biased region" description="Polar residues" evidence="12">
    <location>
        <begin position="278"/>
        <end position="299"/>
    </location>
</feature>
<keyword evidence="4" id="KW-0479">Metal-binding</keyword>
<evidence type="ECO:0000256" key="8">
    <source>
        <dbReference type="ARBA" id="ARBA00022833"/>
    </source>
</evidence>
<dbReference type="SMART" id="SM00064">
    <property type="entry name" value="FYVE"/>
    <property type="match status" value="1"/>
</dbReference>
<dbReference type="InterPro" id="IPR027409">
    <property type="entry name" value="GroEL-like_apical_dom_sf"/>
</dbReference>
<evidence type="ECO:0000256" key="9">
    <source>
        <dbReference type="ARBA" id="ARBA00022840"/>
    </source>
</evidence>
<dbReference type="CDD" id="cd17300">
    <property type="entry name" value="PIPKc_PIKfyve"/>
    <property type="match status" value="1"/>
</dbReference>
<dbReference type="InterPro" id="IPR027410">
    <property type="entry name" value="TCP-1-like_intermed_sf"/>
</dbReference>
<evidence type="ECO:0000259" key="13">
    <source>
        <dbReference type="PROSITE" id="PS51455"/>
    </source>
</evidence>
<dbReference type="GO" id="GO:0000285">
    <property type="term" value="F:1-phosphatidylinositol-3-phosphate 5-kinase activity"/>
    <property type="evidence" value="ECO:0007669"/>
    <property type="project" value="UniProtKB-EC"/>
</dbReference>
<evidence type="ECO:0000313" key="14">
    <source>
        <dbReference type="EMBL" id="KAF6231668.1"/>
    </source>
</evidence>
<keyword evidence="6" id="KW-0863">Zinc-finger</keyword>
<dbReference type="GO" id="GO:0046854">
    <property type="term" value="P:phosphatidylinositol phosphate biosynthetic process"/>
    <property type="evidence" value="ECO:0007669"/>
    <property type="project" value="TreeGrafter"/>
</dbReference>
<dbReference type="CDD" id="cd03334">
    <property type="entry name" value="Fab1_TCP"/>
    <property type="match status" value="1"/>
</dbReference>
<feature type="region of interest" description="Disordered" evidence="12">
    <location>
        <begin position="1824"/>
        <end position="1938"/>
    </location>
</feature>
<gene>
    <name evidence="14" type="ORF">HO173_010200</name>
</gene>
<feature type="compositionally biased region" description="Polar residues" evidence="12">
    <location>
        <begin position="615"/>
        <end position="633"/>
    </location>
</feature>
<dbReference type="InterPro" id="IPR027484">
    <property type="entry name" value="PInositol-4-P-5-kinase_N"/>
</dbReference>
<dbReference type="FunFam" id="3.30.800.10:FF:000005">
    <property type="entry name" value="1-phosphatidylinositol-3-phosphate 5-kinase (Fab1)"/>
    <property type="match status" value="1"/>
</dbReference>
<keyword evidence="3 11" id="KW-0808">Transferase</keyword>
<feature type="region of interest" description="Disordered" evidence="12">
    <location>
        <begin position="581"/>
        <end position="636"/>
    </location>
</feature>
<feature type="compositionally biased region" description="Low complexity" evidence="12">
    <location>
        <begin position="1911"/>
        <end position="1928"/>
    </location>
</feature>
<dbReference type="SMART" id="SM00330">
    <property type="entry name" value="PIPKc"/>
    <property type="match status" value="1"/>
</dbReference>
<feature type="compositionally biased region" description="Polar residues" evidence="12">
    <location>
        <begin position="8"/>
        <end position="18"/>
    </location>
</feature>
<evidence type="ECO:0000313" key="15">
    <source>
        <dbReference type="Proteomes" id="UP000578531"/>
    </source>
</evidence>